<gene>
    <name evidence="2" type="ORF">AK812_SmicGene5864</name>
</gene>
<keyword evidence="3" id="KW-1185">Reference proteome</keyword>
<organism evidence="2 3">
    <name type="scientific">Symbiodinium microadriaticum</name>
    <name type="common">Dinoflagellate</name>
    <name type="synonym">Zooxanthella microadriatica</name>
    <dbReference type="NCBI Taxonomy" id="2951"/>
    <lineage>
        <taxon>Eukaryota</taxon>
        <taxon>Sar</taxon>
        <taxon>Alveolata</taxon>
        <taxon>Dinophyceae</taxon>
        <taxon>Suessiales</taxon>
        <taxon>Symbiodiniaceae</taxon>
        <taxon>Symbiodinium</taxon>
    </lineage>
</organism>
<sequence>MKDDGDDDRLRMVIVILAMNVPKQTRKLMNAMMIMTAKAFETMTTMIPATKPPLTMNLLVLLLLQQRGKVGTTSAQSPAPSPRGMANNQDEQKDKEVKFSQSALEEFGKQEREGRPATSAAAE</sequence>
<dbReference type="Proteomes" id="UP000186817">
    <property type="component" value="Unassembled WGS sequence"/>
</dbReference>
<proteinExistence type="predicted"/>
<feature type="region of interest" description="Disordered" evidence="1">
    <location>
        <begin position="69"/>
        <end position="123"/>
    </location>
</feature>
<name>A0A1Q9ESQ5_SYMMI</name>
<evidence type="ECO:0000256" key="1">
    <source>
        <dbReference type="SAM" id="MobiDB-lite"/>
    </source>
</evidence>
<feature type="compositionally biased region" description="Basic and acidic residues" evidence="1">
    <location>
        <begin position="106"/>
        <end position="115"/>
    </location>
</feature>
<dbReference type="AlphaFoldDB" id="A0A1Q9ESQ5"/>
<accession>A0A1Q9ESQ5</accession>
<comment type="caution">
    <text evidence="2">The sequence shown here is derived from an EMBL/GenBank/DDBJ whole genome shotgun (WGS) entry which is preliminary data.</text>
</comment>
<protein>
    <submittedName>
        <fullName evidence="2">Uncharacterized protein</fullName>
    </submittedName>
</protein>
<dbReference type="EMBL" id="LSRX01000078">
    <property type="protein sequence ID" value="OLQ10458.1"/>
    <property type="molecule type" value="Genomic_DNA"/>
</dbReference>
<evidence type="ECO:0000313" key="3">
    <source>
        <dbReference type="Proteomes" id="UP000186817"/>
    </source>
</evidence>
<evidence type="ECO:0000313" key="2">
    <source>
        <dbReference type="EMBL" id="OLQ10458.1"/>
    </source>
</evidence>
<reference evidence="2 3" key="1">
    <citation type="submission" date="2016-02" db="EMBL/GenBank/DDBJ databases">
        <title>Genome analysis of coral dinoflagellate symbionts highlights evolutionary adaptations to a symbiotic lifestyle.</title>
        <authorList>
            <person name="Aranda M."/>
            <person name="Li Y."/>
            <person name="Liew Y.J."/>
            <person name="Baumgarten S."/>
            <person name="Simakov O."/>
            <person name="Wilson M."/>
            <person name="Piel J."/>
            <person name="Ashoor H."/>
            <person name="Bougouffa S."/>
            <person name="Bajic V.B."/>
            <person name="Ryu T."/>
            <person name="Ravasi T."/>
            <person name="Bayer T."/>
            <person name="Micklem G."/>
            <person name="Kim H."/>
            <person name="Bhak J."/>
            <person name="Lajeunesse T.C."/>
            <person name="Voolstra C.R."/>
        </authorList>
    </citation>
    <scope>NUCLEOTIDE SEQUENCE [LARGE SCALE GENOMIC DNA]</scope>
    <source>
        <strain evidence="2 3">CCMP2467</strain>
    </source>
</reference>